<gene>
    <name evidence="1" type="ORF">O1611_g4039</name>
</gene>
<dbReference type="Proteomes" id="UP001153332">
    <property type="component" value="Unassembled WGS sequence"/>
</dbReference>
<reference evidence="1" key="1">
    <citation type="submission" date="2022-12" db="EMBL/GenBank/DDBJ databases">
        <title>Genome Sequence of Lasiodiplodia mahajangana.</title>
        <authorList>
            <person name="Buettner E."/>
        </authorList>
    </citation>
    <scope>NUCLEOTIDE SEQUENCE</scope>
    <source>
        <strain evidence="1">VT137</strain>
    </source>
</reference>
<protein>
    <submittedName>
        <fullName evidence="1">Uncharacterized protein</fullName>
    </submittedName>
</protein>
<evidence type="ECO:0000313" key="1">
    <source>
        <dbReference type="EMBL" id="KAJ8129592.1"/>
    </source>
</evidence>
<name>A0ACC2JQ16_9PEZI</name>
<proteinExistence type="predicted"/>
<keyword evidence="2" id="KW-1185">Reference proteome</keyword>
<evidence type="ECO:0000313" key="2">
    <source>
        <dbReference type="Proteomes" id="UP001153332"/>
    </source>
</evidence>
<comment type="caution">
    <text evidence="1">The sequence shown here is derived from an EMBL/GenBank/DDBJ whole genome shotgun (WGS) entry which is preliminary data.</text>
</comment>
<sequence>MPSIQMLLLCLAVSGIAFSHGSEFVEFLSPQENEEIAANSVYLVKWAACASAGRGTMNLLAGETSASLNELWEIAYSIDIVNGTFSWPVGLPAPGSRPSNFYSLNFSQDGNEGVFTISPPFRILPDDGRVPPDGNTGNISGHPEEGIDRRDTNGGDSGGGGGGGSNGDDDSDSRTDRITSTPATKPISKTSKSSEPTIKKSSSELSSSNTTPEPTQNSSSGGPLSSNTTPETNLSNSTGMPSSSSTTPASPSPNSASTRRLSASEIAGIVIGSVVALAIFGNLIWLVMYYRRKSLGKNKPANPEDNRISEIDGRFKKAELDAEGPEIRVPRVYELDATREIQETDGRMKPVELDSTPVTPGLADVEAKRDKAGTDDLGESASKSIKGEIVTNWAFY</sequence>
<accession>A0ACC2JQ16</accession>
<dbReference type="EMBL" id="JAPUUL010000717">
    <property type="protein sequence ID" value="KAJ8129592.1"/>
    <property type="molecule type" value="Genomic_DNA"/>
</dbReference>
<organism evidence="1 2">
    <name type="scientific">Lasiodiplodia mahajangana</name>
    <dbReference type="NCBI Taxonomy" id="1108764"/>
    <lineage>
        <taxon>Eukaryota</taxon>
        <taxon>Fungi</taxon>
        <taxon>Dikarya</taxon>
        <taxon>Ascomycota</taxon>
        <taxon>Pezizomycotina</taxon>
        <taxon>Dothideomycetes</taxon>
        <taxon>Dothideomycetes incertae sedis</taxon>
        <taxon>Botryosphaeriales</taxon>
        <taxon>Botryosphaeriaceae</taxon>
        <taxon>Lasiodiplodia</taxon>
    </lineage>
</organism>